<feature type="region of interest" description="Disordered" evidence="1">
    <location>
        <begin position="190"/>
        <end position="228"/>
    </location>
</feature>
<feature type="region of interest" description="Disordered" evidence="1">
    <location>
        <begin position="491"/>
        <end position="552"/>
    </location>
</feature>
<dbReference type="AlphaFoldDB" id="A0A9P8IB47"/>
<proteinExistence type="predicted"/>
<gene>
    <name evidence="2" type="ORF">GP486_007815</name>
</gene>
<feature type="compositionally biased region" description="Low complexity" evidence="1">
    <location>
        <begin position="291"/>
        <end position="315"/>
    </location>
</feature>
<accession>A0A9P8IB47</accession>
<feature type="region of interest" description="Disordered" evidence="1">
    <location>
        <begin position="243"/>
        <end position="315"/>
    </location>
</feature>
<reference evidence="2" key="1">
    <citation type="submission" date="2021-03" db="EMBL/GenBank/DDBJ databases">
        <title>Comparative genomics and phylogenomic investigation of the class Geoglossomycetes provide insights into ecological specialization and systematics.</title>
        <authorList>
            <person name="Melie T."/>
            <person name="Pirro S."/>
            <person name="Miller A.N."/>
            <person name="Quandt A."/>
        </authorList>
    </citation>
    <scope>NUCLEOTIDE SEQUENCE</scope>
    <source>
        <strain evidence="2">CAQ_001_2017</strain>
    </source>
</reference>
<evidence type="ECO:0000256" key="1">
    <source>
        <dbReference type="SAM" id="MobiDB-lite"/>
    </source>
</evidence>
<feature type="compositionally biased region" description="Low complexity" evidence="1">
    <location>
        <begin position="498"/>
        <end position="552"/>
    </location>
</feature>
<evidence type="ECO:0000313" key="3">
    <source>
        <dbReference type="Proteomes" id="UP000750711"/>
    </source>
</evidence>
<feature type="compositionally biased region" description="Pro residues" evidence="1">
    <location>
        <begin position="201"/>
        <end position="218"/>
    </location>
</feature>
<comment type="caution">
    <text evidence="2">The sequence shown here is derived from an EMBL/GenBank/DDBJ whole genome shotgun (WGS) entry which is preliminary data.</text>
</comment>
<organism evidence="2 3">
    <name type="scientific">Trichoglossum hirsutum</name>
    <dbReference type="NCBI Taxonomy" id="265104"/>
    <lineage>
        <taxon>Eukaryota</taxon>
        <taxon>Fungi</taxon>
        <taxon>Dikarya</taxon>
        <taxon>Ascomycota</taxon>
        <taxon>Pezizomycotina</taxon>
        <taxon>Geoglossomycetes</taxon>
        <taxon>Geoglossales</taxon>
        <taxon>Geoglossaceae</taxon>
        <taxon>Trichoglossum</taxon>
    </lineage>
</organism>
<dbReference type="EMBL" id="JAGHQM010002456">
    <property type="protein sequence ID" value="KAH0548641.1"/>
    <property type="molecule type" value="Genomic_DNA"/>
</dbReference>
<feature type="compositionally biased region" description="Pro residues" evidence="1">
    <location>
        <begin position="261"/>
        <end position="270"/>
    </location>
</feature>
<sequence>MAPRQFPLTNTTSGPQGDLVTTITQAPNYDFAALPVQLADWILDNRYYSIDWAQVIVVNTSSLSFNGRPPPQTPWSGNGTCMTWWDLREDLFKSPHTNTEDGQLVLKTIFVNATEPDFCTSTALASVKQEMLRRNALSEWLEARAISLQGRTVVSGGGGAYTKMTVSYLSQPQVALDIGSEGKVTAQGEANPTLNFENPTVPGPSPAGSPGNPAPAPSPQSQNQQTPDQINNAVNAGIAQAINNLFPDSPPKAPSQDNPSPQGPAPPNPIPQNGNSDNSQGIGAFVASLFGGVPSNDGNGNPGGNSPQQGQVNGVPYSIAPGGIVISGVTYSTSQPTSVNLPGGQTLVVGANGVVQIGGATVPSPMGPSPPLSGTVNGITYSINPDGTIVVNGQTLNIATPTSITLPGGKVVTVGPNGISFGGTVIPFPSGLAALMPTAMTVAGVAFSVGPGEVVIGGKTYSFPPGSTGTTIVVDGKTISIGPNGIGFPSTTVPLTHPPTTSATAASATTTKASTESSSQTSSTSTTTTTTTTKSSGTSTSPTPAKTTTKKSSAAGFKELLGSVVALELLAIFAVFVI</sequence>
<keyword evidence="3" id="KW-1185">Reference proteome</keyword>
<evidence type="ECO:0000313" key="2">
    <source>
        <dbReference type="EMBL" id="KAH0548641.1"/>
    </source>
</evidence>
<protein>
    <submittedName>
        <fullName evidence="2">Uncharacterized protein</fullName>
    </submittedName>
</protein>
<dbReference type="Proteomes" id="UP000750711">
    <property type="component" value="Unassembled WGS sequence"/>
</dbReference>
<name>A0A9P8IB47_9PEZI</name>